<dbReference type="PANTHER" id="PTHR13748:SF62">
    <property type="entry name" value="COBW DOMAIN-CONTAINING PROTEIN"/>
    <property type="match status" value="1"/>
</dbReference>
<reference evidence="3 4" key="1">
    <citation type="journal article" date="2021" name="Sci. Rep.">
        <title>The distribution of antibiotic resistance genes in chicken gut microbiota commensals.</title>
        <authorList>
            <person name="Juricova H."/>
            <person name="Matiasovicova J."/>
            <person name="Kubasova T."/>
            <person name="Cejkova D."/>
            <person name="Rychlik I."/>
        </authorList>
    </citation>
    <scope>NUCLEOTIDE SEQUENCE [LARGE SCALE GENOMIC DNA]</scope>
    <source>
        <strain evidence="3 4">An537</strain>
    </source>
</reference>
<dbReference type="Pfam" id="PF07683">
    <property type="entry name" value="CobW_C"/>
    <property type="match status" value="1"/>
</dbReference>
<accession>A0ABS2GF86</accession>
<dbReference type="InterPro" id="IPR051316">
    <property type="entry name" value="Zinc-reg_GTPase_activator"/>
</dbReference>
<evidence type="ECO:0000313" key="3">
    <source>
        <dbReference type="EMBL" id="MBM6912791.1"/>
    </source>
</evidence>
<sequence>MDIVVISGFLGAGKTTFITELVRHAKGTVAVFENELGDVGVDKARMEEDMTMQEKPNIWELTEGCICCSLKGDFRQSVLTIANAVDPALLIIEPTGVGLLSSVMDNLSTLAYERIRLLAPVTIVDALNFTTACNEYGAIAEDQIHHAGHLVISKTAGHEQTTAEVKAALAQRGLQEKLLPDAYTLWTEDIWQSILTTPYTADGSVADVETPALETMAVPFASFGDIAAFHSAMRALTEGRFGDVYRVKGTARIGSIWGRFDIVGTTCDLTAVETKADEKAVIIGRRLDKDAIALLFRQ</sequence>
<evidence type="ECO:0000259" key="2">
    <source>
        <dbReference type="Pfam" id="PF07683"/>
    </source>
</evidence>
<dbReference type="Pfam" id="PF02492">
    <property type="entry name" value="cobW"/>
    <property type="match status" value="1"/>
</dbReference>
<dbReference type="SUPFAM" id="SSF52540">
    <property type="entry name" value="P-loop containing nucleoside triphosphate hydrolases"/>
    <property type="match status" value="1"/>
</dbReference>
<name>A0ABS2GF86_9FIRM</name>
<dbReference type="Proteomes" id="UP000707138">
    <property type="component" value="Unassembled WGS sequence"/>
</dbReference>
<dbReference type="EMBL" id="JACJLA010000008">
    <property type="protein sequence ID" value="MBM6912791.1"/>
    <property type="molecule type" value="Genomic_DNA"/>
</dbReference>
<dbReference type="Gene3D" id="3.40.50.300">
    <property type="entry name" value="P-loop containing nucleotide triphosphate hydrolases"/>
    <property type="match status" value="1"/>
</dbReference>
<feature type="domain" description="CobW/HypB/UreG nucleotide-binding" evidence="1">
    <location>
        <begin position="3"/>
        <end position="162"/>
    </location>
</feature>
<keyword evidence="4" id="KW-1185">Reference proteome</keyword>
<proteinExistence type="predicted"/>
<evidence type="ECO:0000259" key="1">
    <source>
        <dbReference type="Pfam" id="PF02492"/>
    </source>
</evidence>
<dbReference type="SUPFAM" id="SSF90002">
    <property type="entry name" value="Hypothetical protein YjiA, C-terminal domain"/>
    <property type="match status" value="1"/>
</dbReference>
<evidence type="ECO:0000313" key="4">
    <source>
        <dbReference type="Proteomes" id="UP000707138"/>
    </source>
</evidence>
<dbReference type="InterPro" id="IPR027417">
    <property type="entry name" value="P-loop_NTPase"/>
</dbReference>
<dbReference type="InterPro" id="IPR003495">
    <property type="entry name" value="CobW/HypB/UreG_nucleotide-bd"/>
</dbReference>
<dbReference type="PANTHER" id="PTHR13748">
    <property type="entry name" value="COBW-RELATED"/>
    <property type="match status" value="1"/>
</dbReference>
<feature type="domain" description="CobW C-terminal" evidence="2">
    <location>
        <begin position="225"/>
        <end position="296"/>
    </location>
</feature>
<organism evidence="3 4">
    <name type="scientific">Veillonella magna</name>
    <dbReference type="NCBI Taxonomy" id="464322"/>
    <lineage>
        <taxon>Bacteria</taxon>
        <taxon>Bacillati</taxon>
        <taxon>Bacillota</taxon>
        <taxon>Negativicutes</taxon>
        <taxon>Veillonellales</taxon>
        <taxon>Veillonellaceae</taxon>
        <taxon>Veillonella</taxon>
    </lineage>
</organism>
<dbReference type="InterPro" id="IPR011629">
    <property type="entry name" value="CobW-like_C"/>
</dbReference>
<comment type="caution">
    <text evidence="3">The sequence shown here is derived from an EMBL/GenBank/DDBJ whole genome shotgun (WGS) entry which is preliminary data.</text>
</comment>
<dbReference type="RefSeq" id="WP_205087835.1">
    <property type="nucleotide sequence ID" value="NZ_JACJLA010000008.1"/>
</dbReference>
<gene>
    <name evidence="3" type="ORF">H6A01_05580</name>
</gene>
<protein>
    <submittedName>
        <fullName evidence="3">GTP-binding protein</fullName>
    </submittedName>
</protein>